<gene>
    <name evidence="1" type="ORF">NK6_9550</name>
</gene>
<name>A0A0E4BWD7_9BRAD</name>
<evidence type="ECO:0000313" key="1">
    <source>
        <dbReference type="EMBL" id="BAR62689.1"/>
    </source>
</evidence>
<proteinExistence type="predicted"/>
<evidence type="ECO:0000313" key="2">
    <source>
        <dbReference type="Proteomes" id="UP000063308"/>
    </source>
</evidence>
<reference evidence="1 2" key="1">
    <citation type="submission" date="2014-11" db="EMBL/GenBank/DDBJ databases">
        <title>Symbiosis island explosion on the genome of extra-slow-growing strains of soybean bradyrhizobia with massive insertion sequences.</title>
        <authorList>
            <person name="Iida T."/>
            <person name="Minamisawa K."/>
        </authorList>
    </citation>
    <scope>NUCLEOTIDE SEQUENCE [LARGE SCALE GENOMIC DNA]</scope>
    <source>
        <strain evidence="1 2">NK6</strain>
    </source>
</reference>
<sequence length="52" mass="5580">MYGETGRTRKVPITWWGRPDVPEGTGEMGILLLCALQDGAAHARLTSSLVPA</sequence>
<organism evidence="1 2">
    <name type="scientific">Bradyrhizobium diazoefficiens</name>
    <dbReference type="NCBI Taxonomy" id="1355477"/>
    <lineage>
        <taxon>Bacteria</taxon>
        <taxon>Pseudomonadati</taxon>
        <taxon>Pseudomonadota</taxon>
        <taxon>Alphaproteobacteria</taxon>
        <taxon>Hyphomicrobiales</taxon>
        <taxon>Nitrobacteraceae</taxon>
        <taxon>Bradyrhizobium</taxon>
    </lineage>
</organism>
<accession>A0A0E4BWD7</accession>
<dbReference type="Proteomes" id="UP000063308">
    <property type="component" value="Chromosome"/>
</dbReference>
<dbReference type="AlphaFoldDB" id="A0A0E4BWD7"/>
<protein>
    <submittedName>
        <fullName evidence="1">Uncharacterized protein</fullName>
    </submittedName>
</protein>
<dbReference type="EMBL" id="AP014685">
    <property type="protein sequence ID" value="BAR62689.1"/>
    <property type="molecule type" value="Genomic_DNA"/>
</dbReference>